<feature type="domain" description="IraD/Gp25-like" evidence="1">
    <location>
        <begin position="29"/>
        <end position="118"/>
    </location>
</feature>
<dbReference type="AlphaFoldDB" id="L8JWT2"/>
<gene>
    <name evidence="2" type="ORF">C900_01826</name>
</gene>
<accession>L8JWT2</accession>
<evidence type="ECO:0000259" key="1">
    <source>
        <dbReference type="Pfam" id="PF04965"/>
    </source>
</evidence>
<name>L8JWT2_9BACT</name>
<evidence type="ECO:0000313" key="2">
    <source>
        <dbReference type="EMBL" id="ELR72084.1"/>
    </source>
</evidence>
<dbReference type="Gene3D" id="3.10.450.40">
    <property type="match status" value="1"/>
</dbReference>
<dbReference type="EMBL" id="AMZN01000027">
    <property type="protein sequence ID" value="ELR72084.1"/>
    <property type="molecule type" value="Genomic_DNA"/>
</dbReference>
<dbReference type="Proteomes" id="UP000011135">
    <property type="component" value="Unassembled WGS sequence"/>
</dbReference>
<comment type="caution">
    <text evidence="2">The sequence shown here is derived from an EMBL/GenBank/DDBJ whole genome shotgun (WGS) entry which is preliminary data.</text>
</comment>
<keyword evidence="3" id="KW-1185">Reference proteome</keyword>
<sequence length="137" mass="15661">MAQGKEFLGRGWKFPVSFKKGYRGAELSEFEKDIKESLIILLSTIRGERVMRPNYGTTVRDLIFEPLDVSTGTLVAEELKKAILIHEPRVFVEKITPVQEELNGYLEVSIEYTIIATNTRSNLVFPFYESEGTNIEQ</sequence>
<evidence type="ECO:0000313" key="3">
    <source>
        <dbReference type="Proteomes" id="UP000011135"/>
    </source>
</evidence>
<dbReference type="STRING" id="1237149.C900_01826"/>
<dbReference type="InterPro" id="IPR007048">
    <property type="entry name" value="IraD/Gp25-like"/>
</dbReference>
<dbReference type="Pfam" id="PF04965">
    <property type="entry name" value="GPW_gp25"/>
    <property type="match status" value="1"/>
</dbReference>
<proteinExistence type="predicted"/>
<organism evidence="2 3">
    <name type="scientific">Fulvivirga imtechensis AK7</name>
    <dbReference type="NCBI Taxonomy" id="1237149"/>
    <lineage>
        <taxon>Bacteria</taxon>
        <taxon>Pseudomonadati</taxon>
        <taxon>Bacteroidota</taxon>
        <taxon>Cytophagia</taxon>
        <taxon>Cytophagales</taxon>
        <taxon>Fulvivirgaceae</taxon>
        <taxon>Fulvivirga</taxon>
    </lineage>
</organism>
<dbReference type="eggNOG" id="COG3628">
    <property type="taxonomic scope" value="Bacteria"/>
</dbReference>
<protein>
    <submittedName>
        <fullName evidence="2">GPW/gp25 family protein</fullName>
    </submittedName>
</protein>
<dbReference type="OrthoDB" id="9802846at2"/>
<dbReference type="SUPFAM" id="SSF160719">
    <property type="entry name" value="gpW/gp25-like"/>
    <property type="match status" value="1"/>
</dbReference>
<dbReference type="RefSeq" id="WP_009579268.1">
    <property type="nucleotide sequence ID" value="NZ_AMZN01000027.1"/>
</dbReference>
<reference evidence="2 3" key="1">
    <citation type="submission" date="2012-12" db="EMBL/GenBank/DDBJ databases">
        <title>Genome assembly of Fulvivirga imtechensis AK7.</title>
        <authorList>
            <person name="Nupur N."/>
            <person name="Khatri I."/>
            <person name="Kumar R."/>
            <person name="Subramanian S."/>
            <person name="Pinnaka A."/>
        </authorList>
    </citation>
    <scope>NUCLEOTIDE SEQUENCE [LARGE SCALE GENOMIC DNA]</scope>
    <source>
        <strain evidence="2 3">AK7</strain>
    </source>
</reference>